<dbReference type="AlphaFoldDB" id="A0A4Q7VAI4"/>
<comment type="caution">
    <text evidence="1">The sequence shown here is derived from an EMBL/GenBank/DDBJ whole genome shotgun (WGS) entry which is preliminary data.</text>
</comment>
<gene>
    <name evidence="1" type="ORF">EV670_3325</name>
</gene>
<dbReference type="Gene3D" id="3.40.50.300">
    <property type="entry name" value="P-loop containing nucleotide triphosphate hydrolases"/>
    <property type="match status" value="1"/>
</dbReference>
<dbReference type="PANTHER" id="PTHR11669">
    <property type="entry name" value="REPLICATION FACTOR C / DNA POLYMERASE III GAMMA-TAU SUBUNIT"/>
    <property type="match status" value="1"/>
</dbReference>
<sequence length="364" mass="38001">MSETTESPSLLPWLAAPFARALALERASALLVHGPAGVGQFELALALAAAWLCETPLAERAEAPPGLACGHCASCRLIASRTHPDLLVLVPEVLQQALGWTGDEAETAGEGGSAKSAKPSKEIKVEALRRVVAFSQQTPARGGLDRRTKVVVIHPAERMNGITANTLLKTLEEPPGGLRFVLSSAAPARLLPTVRSRCHALPLTVPPGDQAAAWLGGQGIDAPAVLLAAAGGQPLEALDRHAIGVSTAAWRALPGEIRAGRAGAAADWPLPVLIDALAKLCDDALRVAVGAAPRFFEAELLPPGGDLDRLNAWATALREAARRAEHPWHAGLATEALVLQARHALYGDSTSQGGPRRRLATLDP</sequence>
<name>A0A4Q7VAI4_9BURK</name>
<dbReference type="GO" id="GO:0009360">
    <property type="term" value="C:DNA polymerase III complex"/>
    <property type="evidence" value="ECO:0007669"/>
    <property type="project" value="TreeGrafter"/>
</dbReference>
<reference evidence="1 2" key="1">
    <citation type="submission" date="2019-02" db="EMBL/GenBank/DDBJ databases">
        <title>Genomic Encyclopedia of Type Strains, Phase IV (KMG-IV): sequencing the most valuable type-strain genomes for metagenomic binning, comparative biology and taxonomic classification.</title>
        <authorList>
            <person name="Goeker M."/>
        </authorList>
    </citation>
    <scope>NUCLEOTIDE SEQUENCE [LARGE SCALE GENOMIC DNA]</scope>
    <source>
        <strain evidence="1 2">DSM 19570</strain>
    </source>
</reference>
<dbReference type="PANTHER" id="PTHR11669:SF8">
    <property type="entry name" value="DNA POLYMERASE III SUBUNIT DELTA"/>
    <property type="match status" value="1"/>
</dbReference>
<dbReference type="Proteomes" id="UP000293671">
    <property type="component" value="Unassembled WGS sequence"/>
</dbReference>
<dbReference type="OrthoDB" id="9811073at2"/>
<dbReference type="InterPro" id="IPR027417">
    <property type="entry name" value="P-loop_NTPase"/>
</dbReference>
<dbReference type="SUPFAM" id="SSF52540">
    <property type="entry name" value="P-loop containing nucleoside triphosphate hydrolases"/>
    <property type="match status" value="1"/>
</dbReference>
<dbReference type="RefSeq" id="WP_130434213.1">
    <property type="nucleotide sequence ID" value="NZ_SHKP01000008.1"/>
</dbReference>
<dbReference type="EMBL" id="SHKP01000008">
    <property type="protein sequence ID" value="RZT93771.1"/>
    <property type="molecule type" value="Genomic_DNA"/>
</dbReference>
<evidence type="ECO:0000313" key="2">
    <source>
        <dbReference type="Proteomes" id="UP000293671"/>
    </source>
</evidence>
<organism evidence="1 2">
    <name type="scientific">Rivibacter subsaxonicus</name>
    <dbReference type="NCBI Taxonomy" id="457575"/>
    <lineage>
        <taxon>Bacteria</taxon>
        <taxon>Pseudomonadati</taxon>
        <taxon>Pseudomonadota</taxon>
        <taxon>Betaproteobacteria</taxon>
        <taxon>Burkholderiales</taxon>
        <taxon>Rivibacter</taxon>
    </lineage>
</organism>
<evidence type="ECO:0000313" key="1">
    <source>
        <dbReference type="EMBL" id="RZT93771.1"/>
    </source>
</evidence>
<dbReference type="InterPro" id="IPR050238">
    <property type="entry name" value="DNA_Rep/Repair_Clamp_Loader"/>
</dbReference>
<proteinExistence type="predicted"/>
<protein>
    <submittedName>
        <fullName evidence="1">DNA polymerase-3 subunit delta</fullName>
    </submittedName>
</protein>
<accession>A0A4Q7VAI4</accession>
<dbReference type="Pfam" id="PF13177">
    <property type="entry name" value="DNA_pol3_delta2"/>
    <property type="match status" value="1"/>
</dbReference>
<keyword evidence="2" id="KW-1185">Reference proteome</keyword>
<dbReference type="GO" id="GO:0006261">
    <property type="term" value="P:DNA-templated DNA replication"/>
    <property type="evidence" value="ECO:0007669"/>
    <property type="project" value="TreeGrafter"/>
</dbReference>